<evidence type="ECO:0000256" key="1">
    <source>
        <dbReference type="SAM" id="MobiDB-lite"/>
    </source>
</evidence>
<dbReference type="Proteomes" id="UP001165082">
    <property type="component" value="Unassembled WGS sequence"/>
</dbReference>
<organism evidence="2 3">
    <name type="scientific">Triparma retinervis</name>
    <dbReference type="NCBI Taxonomy" id="2557542"/>
    <lineage>
        <taxon>Eukaryota</taxon>
        <taxon>Sar</taxon>
        <taxon>Stramenopiles</taxon>
        <taxon>Ochrophyta</taxon>
        <taxon>Bolidophyceae</taxon>
        <taxon>Parmales</taxon>
        <taxon>Triparmaceae</taxon>
        <taxon>Triparma</taxon>
    </lineage>
</organism>
<accession>A0A9W7A555</accession>
<dbReference type="EMBL" id="BRXZ01002505">
    <property type="protein sequence ID" value="GMH63641.1"/>
    <property type="molecule type" value="Genomic_DNA"/>
</dbReference>
<sequence>MPSSSSSLDAVDEAEEKKSDDKVLLIVLSSSESQRFAKNWQQICGWESEGKFVPQCDESEVAQELLKQKVESLKTSLAQQKRVSEGLLTSLQASKTDAEKIESSIRMERGMLQGKFEELERTGSTERKRLEGVVDFLQSSQESLKKALSSIEGRQKETTEELAKVKTMGLSSSSEVVRLGKANRELEADCGLLRNKNTSSEAELSSLRQLVKSLRTELSQTGTELTKRTLEVTHAEEKMKMVQDALQDSKALVKATSDAASAEAKRSNATVDVISTLRTENVVLNEHIGKLREENSEEISKLNGVIANLDVEKRRIEIVSSNLAEQLHAAKGEIHSPPPYAYPNAPAPRYAPLELREVDLDSIASSLPVTPVSKRKADRDAEEDQTATKKKKKKKKKKKVVGASDNPNCAVCNLQKFGLMVACKPVHGDPCPHGSHCHVGCADPERVFVCDVCVPK</sequence>
<dbReference type="AlphaFoldDB" id="A0A9W7A555"/>
<proteinExistence type="predicted"/>
<dbReference type="OrthoDB" id="10401398at2759"/>
<protein>
    <submittedName>
        <fullName evidence="2">Uncharacterized protein</fullName>
    </submittedName>
</protein>
<evidence type="ECO:0000313" key="2">
    <source>
        <dbReference type="EMBL" id="GMH63641.1"/>
    </source>
</evidence>
<name>A0A9W7A555_9STRA</name>
<feature type="compositionally biased region" description="Basic residues" evidence="1">
    <location>
        <begin position="388"/>
        <end position="400"/>
    </location>
</feature>
<gene>
    <name evidence="2" type="ORF">TrRE_jg2252</name>
</gene>
<keyword evidence="3" id="KW-1185">Reference proteome</keyword>
<reference evidence="2" key="1">
    <citation type="submission" date="2022-07" db="EMBL/GenBank/DDBJ databases">
        <title>Genome analysis of Parmales, a sister group of diatoms, reveals the evolutionary specialization of diatoms from phago-mixotrophs to photoautotrophs.</title>
        <authorList>
            <person name="Ban H."/>
            <person name="Sato S."/>
            <person name="Yoshikawa S."/>
            <person name="Kazumasa Y."/>
            <person name="Nakamura Y."/>
            <person name="Ichinomiya M."/>
            <person name="Saitoh K."/>
            <person name="Sato N."/>
            <person name="Blanc-Mathieu R."/>
            <person name="Endo H."/>
            <person name="Kuwata A."/>
            <person name="Ogata H."/>
        </authorList>
    </citation>
    <scope>NUCLEOTIDE SEQUENCE</scope>
</reference>
<comment type="caution">
    <text evidence="2">The sequence shown here is derived from an EMBL/GenBank/DDBJ whole genome shotgun (WGS) entry which is preliminary data.</text>
</comment>
<evidence type="ECO:0000313" key="3">
    <source>
        <dbReference type="Proteomes" id="UP001165082"/>
    </source>
</evidence>
<feature type="region of interest" description="Disordered" evidence="1">
    <location>
        <begin position="369"/>
        <end position="400"/>
    </location>
</feature>